<dbReference type="PROSITE" id="PS50262">
    <property type="entry name" value="G_PROTEIN_RECEP_F1_2"/>
    <property type="match status" value="1"/>
</dbReference>
<evidence type="ECO:0000259" key="6">
    <source>
        <dbReference type="PROSITE" id="PS50262"/>
    </source>
</evidence>
<dbReference type="EMBL" id="CAJNOT010001270">
    <property type="protein sequence ID" value="CAF1174082.1"/>
    <property type="molecule type" value="Genomic_DNA"/>
</dbReference>
<name>A0A814UCV3_9BILA</name>
<dbReference type="Proteomes" id="UP000663864">
    <property type="component" value="Unassembled WGS sequence"/>
</dbReference>
<organism evidence="7 8">
    <name type="scientific">Rotaria sordida</name>
    <dbReference type="NCBI Taxonomy" id="392033"/>
    <lineage>
        <taxon>Eukaryota</taxon>
        <taxon>Metazoa</taxon>
        <taxon>Spiralia</taxon>
        <taxon>Gnathifera</taxon>
        <taxon>Rotifera</taxon>
        <taxon>Eurotatoria</taxon>
        <taxon>Bdelloidea</taxon>
        <taxon>Philodinida</taxon>
        <taxon>Philodinidae</taxon>
        <taxon>Rotaria</taxon>
    </lineage>
</organism>
<evidence type="ECO:0000256" key="3">
    <source>
        <dbReference type="ARBA" id="ARBA00022989"/>
    </source>
</evidence>
<keyword evidence="3 5" id="KW-1133">Transmembrane helix</keyword>
<dbReference type="SUPFAM" id="SSF81321">
    <property type="entry name" value="Family A G protein-coupled receptor-like"/>
    <property type="match status" value="1"/>
</dbReference>
<feature type="transmembrane region" description="Helical" evidence="5">
    <location>
        <begin position="97"/>
        <end position="120"/>
    </location>
</feature>
<feature type="domain" description="G-protein coupled receptors family 1 profile" evidence="6">
    <location>
        <begin position="33"/>
        <end position="239"/>
    </location>
</feature>
<comment type="subcellular location">
    <subcellularLocation>
        <location evidence="1">Membrane</location>
    </subcellularLocation>
</comment>
<feature type="transmembrane region" description="Helical" evidence="5">
    <location>
        <begin position="140"/>
        <end position="161"/>
    </location>
</feature>
<sequence length="386" mass="44275">MASESATALYILSIGDRLYQTVAISIIIVSTIGNVCNCFVFLCIPPLNKHPNALFIIGSSVGSFFFINIGLSSAVIRVYTGTDPSHKWLFWCKLATWFTYSSGCFSFMCNCFAALGQFLLTLPRIRWHRLITHIRAQIMLFCTAIIWFFIFLPFPIFYIHVPSSNTTFVCTSSYPLMTRYGTYWIIIGYYFLPIILILILFCLTRYNLQQLLRRRRTLDAAVTRMMLIQMCILLISGIPAGLYLCYILATQYVAKTTLRFAYEYLILLVLKEELVLLSRPYGDDVAFVKSSNDHISYRISRNRHHGLDPYLFAHTLILSCLEQNERIQGSSSIHSLVHRALGCAEKVSVFRSFMLIRRNNLIICSHPQYHCDSSPFQLSSLSIRTI</sequence>
<feature type="transmembrane region" description="Helical" evidence="5">
    <location>
        <begin position="225"/>
        <end position="249"/>
    </location>
</feature>
<comment type="caution">
    <text evidence="7">The sequence shown here is derived from an EMBL/GenBank/DDBJ whole genome shotgun (WGS) entry which is preliminary data.</text>
</comment>
<dbReference type="Gene3D" id="1.20.1070.10">
    <property type="entry name" value="Rhodopsin 7-helix transmembrane proteins"/>
    <property type="match status" value="1"/>
</dbReference>
<feature type="transmembrane region" description="Helical" evidence="5">
    <location>
        <begin position="54"/>
        <end position="77"/>
    </location>
</feature>
<evidence type="ECO:0000256" key="2">
    <source>
        <dbReference type="ARBA" id="ARBA00022692"/>
    </source>
</evidence>
<evidence type="ECO:0000313" key="8">
    <source>
        <dbReference type="Proteomes" id="UP000663864"/>
    </source>
</evidence>
<evidence type="ECO:0000256" key="5">
    <source>
        <dbReference type="SAM" id="Phobius"/>
    </source>
</evidence>
<dbReference type="AlphaFoldDB" id="A0A814UCV3"/>
<accession>A0A814UCV3</accession>
<feature type="transmembrane region" description="Helical" evidence="5">
    <location>
        <begin position="18"/>
        <end position="42"/>
    </location>
</feature>
<keyword evidence="2 5" id="KW-0812">Transmembrane</keyword>
<reference evidence="7" key="1">
    <citation type="submission" date="2021-02" db="EMBL/GenBank/DDBJ databases">
        <authorList>
            <person name="Nowell W R."/>
        </authorList>
    </citation>
    <scope>NUCLEOTIDE SEQUENCE</scope>
</reference>
<evidence type="ECO:0000256" key="4">
    <source>
        <dbReference type="ARBA" id="ARBA00023136"/>
    </source>
</evidence>
<keyword evidence="4 5" id="KW-0472">Membrane</keyword>
<evidence type="ECO:0000313" key="7">
    <source>
        <dbReference type="EMBL" id="CAF1174082.1"/>
    </source>
</evidence>
<gene>
    <name evidence="7" type="ORF">ZHD862_LOCUS21378</name>
</gene>
<evidence type="ECO:0000256" key="1">
    <source>
        <dbReference type="ARBA" id="ARBA00004370"/>
    </source>
</evidence>
<protein>
    <recommendedName>
        <fullName evidence="6">G-protein coupled receptors family 1 profile domain-containing protein</fullName>
    </recommendedName>
</protein>
<feature type="transmembrane region" description="Helical" evidence="5">
    <location>
        <begin position="181"/>
        <end position="204"/>
    </location>
</feature>
<dbReference type="GO" id="GO:0016020">
    <property type="term" value="C:membrane"/>
    <property type="evidence" value="ECO:0007669"/>
    <property type="project" value="UniProtKB-SubCell"/>
</dbReference>
<proteinExistence type="predicted"/>
<dbReference type="InterPro" id="IPR017452">
    <property type="entry name" value="GPCR_Rhodpsn_7TM"/>
</dbReference>